<evidence type="ECO:0000256" key="3">
    <source>
        <dbReference type="ARBA" id="ARBA00022840"/>
    </source>
</evidence>
<evidence type="ECO:0000256" key="4">
    <source>
        <dbReference type="SAM" id="MobiDB-lite"/>
    </source>
</evidence>
<dbReference type="Gene3D" id="3.40.50.300">
    <property type="entry name" value="P-loop containing nucleotide triphosphate hydrolases"/>
    <property type="match status" value="1"/>
</dbReference>
<dbReference type="GO" id="GO:0006281">
    <property type="term" value="P:DNA repair"/>
    <property type="evidence" value="ECO:0007669"/>
    <property type="project" value="TreeGrafter"/>
</dbReference>
<name>A0A8J2SHL2_9STRA</name>
<gene>
    <name evidence="7" type="ORF">PECAL_3P03820</name>
</gene>
<sequence>MAEIIDCTISSDDEAPAAPAPKRRVKQQTIGPSGPAEAAAHVDKKPRIEPADDDDDDVEFLDENPFAPPAPLPEPEADDEDDDGEDVAITGSKGQNALQHFPHCRENCVVHLFATDPTKHCANCFCVVCDVPASRCAAWPQHCRLKYADPSTQSLRKQARAAALLQQAGGAPAPTPTPTATAGAVAQPARFTITRELHQPDAATSMGALLRAVTQVWPVEAPAPHGLRTGTVLRPYQRQSLAFMLDIENAPDSDSRVFRSTRWGGARTLRGGWLCDEVGMGKTLSVISLILSRPRAANELPTDAQWRALQRRHPYAATVEGPPETLHQHLYKGKEVPYDVWWKKMRDSNPKISALCTEREVLNPERVGFRAAPKLPDGARTLTLKATVISCPVTLIGQWQDEIRRWAPELRILVNHGSSKDRNNLNRGKLDASLRDYDVIICSPNTRLSGDSLLVHRELRFHRLIVDEAHATRGATERFLRESALVDPPPSGNTYSRRTFTPRFDSCWLVTGTPFTTGLSQMKTGAQALGCWSGKLATFDGRTQRPKIFAAAADALRALMIRHTKDQVINGGRALSLPKLDARTVRIDLPQAARAGYEQLRASCADKVRRRVGMVKQLQLDMDLAKVRRACADAHVDDKPKARFAWMPTPFTNQIHCATTAKLDALRDDLRSVRQREPHAHCIVFTEHSGAHAKIVAMLEAENDWEVTGLDGSTSITKRHRCIREFQKFEPKAKVFVLTLKAGACGVTLTAATRLYLFEPCLDPSHEIQAAGRVHRLGQLKDVHIVRFVRTRVASNLLVHRHARRRDVGSMVYKQTIEDAICELHDKVRSNQIQIIDGTYSTRALRLLLSK</sequence>
<evidence type="ECO:0008006" key="9">
    <source>
        <dbReference type="Google" id="ProtNLM"/>
    </source>
</evidence>
<comment type="caution">
    <text evidence="7">The sequence shown here is derived from an EMBL/GenBank/DDBJ whole genome shotgun (WGS) entry which is preliminary data.</text>
</comment>
<organism evidence="7 8">
    <name type="scientific">Pelagomonas calceolata</name>
    <dbReference type="NCBI Taxonomy" id="35677"/>
    <lineage>
        <taxon>Eukaryota</taxon>
        <taxon>Sar</taxon>
        <taxon>Stramenopiles</taxon>
        <taxon>Ochrophyta</taxon>
        <taxon>Pelagophyceae</taxon>
        <taxon>Pelagomonadales</taxon>
        <taxon>Pelagomonadaceae</taxon>
        <taxon>Pelagomonas</taxon>
    </lineage>
</organism>
<dbReference type="Pfam" id="PF00176">
    <property type="entry name" value="SNF2-rel_dom"/>
    <property type="match status" value="1"/>
</dbReference>
<dbReference type="GO" id="GO:0016787">
    <property type="term" value="F:hydrolase activity"/>
    <property type="evidence" value="ECO:0007669"/>
    <property type="project" value="UniProtKB-KW"/>
</dbReference>
<dbReference type="GO" id="GO:0008094">
    <property type="term" value="F:ATP-dependent activity, acting on DNA"/>
    <property type="evidence" value="ECO:0007669"/>
    <property type="project" value="TreeGrafter"/>
</dbReference>
<dbReference type="Gene3D" id="3.40.50.10810">
    <property type="entry name" value="Tandem AAA-ATPase domain"/>
    <property type="match status" value="2"/>
</dbReference>
<dbReference type="SMART" id="SM00487">
    <property type="entry name" value="DEXDc"/>
    <property type="match status" value="1"/>
</dbReference>
<reference evidence="7" key="1">
    <citation type="submission" date="2021-11" db="EMBL/GenBank/DDBJ databases">
        <authorList>
            <consortium name="Genoscope - CEA"/>
            <person name="William W."/>
        </authorList>
    </citation>
    <scope>NUCLEOTIDE SEQUENCE</scope>
</reference>
<dbReference type="SMART" id="SM00490">
    <property type="entry name" value="HELICc"/>
    <property type="match status" value="1"/>
</dbReference>
<dbReference type="OrthoDB" id="204028at2759"/>
<dbReference type="InterPro" id="IPR038718">
    <property type="entry name" value="SNF2-like_sf"/>
</dbReference>
<dbReference type="InterPro" id="IPR049730">
    <property type="entry name" value="SNF2/RAD54-like_C"/>
</dbReference>
<dbReference type="InterPro" id="IPR014001">
    <property type="entry name" value="Helicase_ATP-bd"/>
</dbReference>
<feature type="domain" description="Helicase ATP-binding" evidence="5">
    <location>
        <begin position="385"/>
        <end position="532"/>
    </location>
</feature>
<feature type="region of interest" description="Disordered" evidence="4">
    <location>
        <begin position="1"/>
        <end position="88"/>
    </location>
</feature>
<dbReference type="CDD" id="cd18793">
    <property type="entry name" value="SF2_C_SNF"/>
    <property type="match status" value="1"/>
</dbReference>
<feature type="compositionally biased region" description="Acidic residues" evidence="4">
    <location>
        <begin position="51"/>
        <end position="62"/>
    </location>
</feature>
<dbReference type="EMBL" id="CAKKNE010000003">
    <property type="protein sequence ID" value="CAH0370488.1"/>
    <property type="molecule type" value="Genomic_DNA"/>
</dbReference>
<dbReference type="InterPro" id="IPR000330">
    <property type="entry name" value="SNF2_N"/>
</dbReference>
<evidence type="ECO:0000313" key="7">
    <source>
        <dbReference type="EMBL" id="CAH0370488.1"/>
    </source>
</evidence>
<protein>
    <recommendedName>
        <fullName evidence="9">Helicase ATP-binding domain-containing protein</fullName>
    </recommendedName>
</protein>
<dbReference type="Proteomes" id="UP000789595">
    <property type="component" value="Unassembled WGS sequence"/>
</dbReference>
<dbReference type="GO" id="GO:0005634">
    <property type="term" value="C:nucleus"/>
    <property type="evidence" value="ECO:0007669"/>
    <property type="project" value="TreeGrafter"/>
</dbReference>
<dbReference type="PROSITE" id="PS51194">
    <property type="entry name" value="HELICASE_CTER"/>
    <property type="match status" value="1"/>
</dbReference>
<keyword evidence="3" id="KW-0067">ATP-binding</keyword>
<dbReference type="InterPro" id="IPR027417">
    <property type="entry name" value="P-loop_NTPase"/>
</dbReference>
<dbReference type="InterPro" id="IPR001650">
    <property type="entry name" value="Helicase_C-like"/>
</dbReference>
<dbReference type="AlphaFoldDB" id="A0A8J2SHL2"/>
<evidence type="ECO:0000256" key="2">
    <source>
        <dbReference type="ARBA" id="ARBA00022801"/>
    </source>
</evidence>
<feature type="domain" description="Helicase C-terminal" evidence="6">
    <location>
        <begin position="665"/>
        <end position="828"/>
    </location>
</feature>
<proteinExistence type="predicted"/>
<evidence type="ECO:0000313" key="8">
    <source>
        <dbReference type="Proteomes" id="UP000789595"/>
    </source>
</evidence>
<keyword evidence="2" id="KW-0378">Hydrolase</keyword>
<accession>A0A8J2SHL2</accession>
<feature type="compositionally biased region" description="Acidic residues" evidence="4">
    <location>
        <begin position="75"/>
        <end position="86"/>
    </location>
</feature>
<keyword evidence="8" id="KW-1185">Reference proteome</keyword>
<dbReference type="PANTHER" id="PTHR45626">
    <property type="entry name" value="TRANSCRIPTION TERMINATION FACTOR 2-RELATED"/>
    <property type="match status" value="1"/>
</dbReference>
<dbReference type="PROSITE" id="PS51192">
    <property type="entry name" value="HELICASE_ATP_BIND_1"/>
    <property type="match status" value="1"/>
</dbReference>
<evidence type="ECO:0000259" key="6">
    <source>
        <dbReference type="PROSITE" id="PS51194"/>
    </source>
</evidence>
<dbReference type="GO" id="GO:0005524">
    <property type="term" value="F:ATP binding"/>
    <property type="evidence" value="ECO:0007669"/>
    <property type="project" value="UniProtKB-KW"/>
</dbReference>
<evidence type="ECO:0000259" key="5">
    <source>
        <dbReference type="PROSITE" id="PS51192"/>
    </source>
</evidence>
<dbReference type="InterPro" id="IPR050628">
    <property type="entry name" value="SNF2_RAD54_helicase_TF"/>
</dbReference>
<dbReference type="SUPFAM" id="SSF52540">
    <property type="entry name" value="P-loop containing nucleoside triphosphate hydrolases"/>
    <property type="match status" value="2"/>
</dbReference>
<evidence type="ECO:0000256" key="1">
    <source>
        <dbReference type="ARBA" id="ARBA00022741"/>
    </source>
</evidence>
<keyword evidence="1" id="KW-0547">Nucleotide-binding</keyword>
<dbReference type="Pfam" id="PF00271">
    <property type="entry name" value="Helicase_C"/>
    <property type="match status" value="1"/>
</dbReference>
<dbReference type="PANTHER" id="PTHR45626:SF38">
    <property type="entry name" value="DEAD-BOX PROTEIN"/>
    <property type="match status" value="1"/>
</dbReference>
<feature type="compositionally biased region" description="Basic and acidic residues" evidence="4">
    <location>
        <begin position="40"/>
        <end position="50"/>
    </location>
</feature>